<keyword evidence="1" id="KW-0812">Transmembrane</keyword>
<organism evidence="2 3">
    <name type="scientific">Sarcina ventriculi</name>
    <name type="common">Clostridium ventriculi</name>
    <dbReference type="NCBI Taxonomy" id="1267"/>
    <lineage>
        <taxon>Bacteria</taxon>
        <taxon>Bacillati</taxon>
        <taxon>Bacillota</taxon>
        <taxon>Clostridia</taxon>
        <taxon>Eubacteriales</taxon>
        <taxon>Clostridiaceae</taxon>
        <taxon>Sarcina</taxon>
    </lineage>
</organism>
<accession>A0ABM9UPJ2</accession>
<feature type="transmembrane region" description="Helical" evidence="1">
    <location>
        <begin position="63"/>
        <end position="83"/>
    </location>
</feature>
<gene>
    <name evidence="2" type="ORF">ERS852473_00810</name>
</gene>
<evidence type="ECO:0000313" key="2">
    <source>
        <dbReference type="EMBL" id="CUN67193.1"/>
    </source>
</evidence>
<dbReference type="EMBL" id="CYZR01000002">
    <property type="protein sequence ID" value="CUN67193.1"/>
    <property type="molecule type" value="Genomic_DNA"/>
</dbReference>
<proteinExistence type="predicted"/>
<feature type="transmembrane region" description="Helical" evidence="1">
    <location>
        <begin position="6"/>
        <end position="21"/>
    </location>
</feature>
<dbReference type="Pfam" id="PF07301">
    <property type="entry name" value="DUF1453"/>
    <property type="match status" value="1"/>
</dbReference>
<feature type="transmembrane region" description="Helical" evidence="1">
    <location>
        <begin position="137"/>
        <end position="157"/>
    </location>
</feature>
<keyword evidence="1" id="KW-0472">Membrane</keyword>
<evidence type="ECO:0000256" key="1">
    <source>
        <dbReference type="SAM" id="Phobius"/>
    </source>
</evidence>
<feature type="transmembrane region" description="Helical" evidence="1">
    <location>
        <begin position="104"/>
        <end position="125"/>
    </location>
</feature>
<comment type="caution">
    <text evidence="2">The sequence shown here is derived from an EMBL/GenBank/DDBJ whole genome shotgun (WGS) entry which is preliminary data.</text>
</comment>
<protein>
    <submittedName>
        <fullName evidence="2">Membrane protein involved in cytochrome C biogenesis</fullName>
    </submittedName>
</protein>
<name>A0ABM9UPJ2_SARVE</name>
<dbReference type="RefSeq" id="WP_055257878.1">
    <property type="nucleotide sequence ID" value="NZ_CABIXL010000002.1"/>
</dbReference>
<keyword evidence="3" id="KW-1185">Reference proteome</keyword>
<reference evidence="2 3" key="1">
    <citation type="submission" date="2015-09" db="EMBL/GenBank/DDBJ databases">
        <authorList>
            <consortium name="Pathogen Informatics"/>
        </authorList>
    </citation>
    <scope>NUCLEOTIDE SEQUENCE [LARGE SCALE GENOMIC DNA]</scope>
    <source>
        <strain evidence="2 3">2789STDY5834858</strain>
    </source>
</reference>
<sequence length="166" mass="18910">MNSSSLIIILIILFIFFRQYKKNISDRGRKITVASQLIIPILYIFIFKNTFEYIFSTSGLLNIIFIAIAVILGCVVGFARSKLNKLTVEKKTHTVYCKASKIDLIILIALICLKFGAEIFLSRLIHGNTLLMITNYLLLFSISAIISKRIIILFKYLKIVSKINTI</sequence>
<dbReference type="InterPro" id="IPR058247">
    <property type="entry name" value="DUF1453"/>
</dbReference>
<evidence type="ECO:0000313" key="3">
    <source>
        <dbReference type="Proteomes" id="UP000095488"/>
    </source>
</evidence>
<keyword evidence="1" id="KW-1133">Transmembrane helix</keyword>
<feature type="transmembrane region" description="Helical" evidence="1">
    <location>
        <begin position="33"/>
        <end position="51"/>
    </location>
</feature>
<dbReference type="Proteomes" id="UP000095488">
    <property type="component" value="Unassembled WGS sequence"/>
</dbReference>